<evidence type="ECO:0000313" key="8">
    <source>
        <dbReference type="EMBL" id="SNB51063.1"/>
    </source>
</evidence>
<dbReference type="GO" id="GO:0006352">
    <property type="term" value="P:DNA-templated transcription initiation"/>
    <property type="evidence" value="ECO:0007669"/>
    <property type="project" value="InterPro"/>
</dbReference>
<accession>A0A212PVR1</accession>
<dbReference type="Pfam" id="PF04542">
    <property type="entry name" value="Sigma70_r2"/>
    <property type="match status" value="1"/>
</dbReference>
<keyword evidence="3" id="KW-0731">Sigma factor</keyword>
<feature type="domain" description="RNA polymerase sigma factor 70 region 4 type 2" evidence="7">
    <location>
        <begin position="163"/>
        <end position="214"/>
    </location>
</feature>
<dbReference type="Proteomes" id="UP000197065">
    <property type="component" value="Unassembled WGS sequence"/>
</dbReference>
<dbReference type="GO" id="GO:0003677">
    <property type="term" value="F:DNA binding"/>
    <property type="evidence" value="ECO:0007669"/>
    <property type="project" value="UniProtKB-KW"/>
</dbReference>
<dbReference type="InterPro" id="IPR013249">
    <property type="entry name" value="RNA_pol_sigma70_r4_t2"/>
</dbReference>
<dbReference type="Pfam" id="PF08281">
    <property type="entry name" value="Sigma70_r4_2"/>
    <property type="match status" value="1"/>
</dbReference>
<dbReference type="InterPro" id="IPR007627">
    <property type="entry name" value="RNA_pol_sigma70_r2"/>
</dbReference>
<sequence>MSISQLTVGKPDLPWLRAVADTLSLGIANDNQTDKLTYHGNPSKPSDPDLKLIERAGRGDQLACGMLVDRHLRQVVSFSQRLLGNRGDAEDVAQETFLRLWRHAGQWTDRGAKVTTWLHQVALNLCRDRLRRRVPEPLEAAAEVVSPEPGALAILQRRRVEALVRTAVEALPERQREAILLCHFQELGNIEAAATLGISVEALESLLSRARRSLRQRLVASRSDLVGDVGE</sequence>
<organism evidence="8 9">
    <name type="scientific">Arboricoccus pini</name>
    <dbReference type="NCBI Taxonomy" id="1963835"/>
    <lineage>
        <taxon>Bacteria</taxon>
        <taxon>Pseudomonadati</taxon>
        <taxon>Pseudomonadota</taxon>
        <taxon>Alphaproteobacteria</taxon>
        <taxon>Geminicoccales</taxon>
        <taxon>Geminicoccaceae</taxon>
        <taxon>Arboricoccus</taxon>
    </lineage>
</organism>
<dbReference type="AlphaFoldDB" id="A0A212PVR1"/>
<keyword evidence="5" id="KW-0804">Transcription</keyword>
<dbReference type="PANTHER" id="PTHR43133">
    <property type="entry name" value="RNA POLYMERASE ECF-TYPE SIGMA FACTO"/>
    <property type="match status" value="1"/>
</dbReference>
<comment type="similarity">
    <text evidence="1">Belongs to the sigma-70 factor family. ECF subfamily.</text>
</comment>
<dbReference type="NCBIfam" id="TIGR02937">
    <property type="entry name" value="sigma70-ECF"/>
    <property type="match status" value="1"/>
</dbReference>
<dbReference type="EMBL" id="FYEH01000001">
    <property type="protein sequence ID" value="SNB51063.1"/>
    <property type="molecule type" value="Genomic_DNA"/>
</dbReference>
<dbReference type="InterPro" id="IPR036388">
    <property type="entry name" value="WH-like_DNA-bd_sf"/>
</dbReference>
<dbReference type="Gene3D" id="1.10.10.10">
    <property type="entry name" value="Winged helix-like DNA-binding domain superfamily/Winged helix DNA-binding domain"/>
    <property type="match status" value="1"/>
</dbReference>
<reference evidence="8 9" key="1">
    <citation type="submission" date="2017-06" db="EMBL/GenBank/DDBJ databases">
        <authorList>
            <person name="Kim H.J."/>
            <person name="Triplett B.A."/>
        </authorList>
    </citation>
    <scope>NUCLEOTIDE SEQUENCE [LARGE SCALE GENOMIC DNA]</scope>
    <source>
        <strain evidence="8 9">B29T1</strain>
    </source>
</reference>
<feature type="domain" description="RNA polymerase sigma-70 region 2" evidence="6">
    <location>
        <begin position="67"/>
        <end position="133"/>
    </location>
</feature>
<dbReference type="SUPFAM" id="SSF88659">
    <property type="entry name" value="Sigma3 and sigma4 domains of RNA polymerase sigma factors"/>
    <property type="match status" value="1"/>
</dbReference>
<keyword evidence="2" id="KW-0805">Transcription regulation</keyword>
<proteinExistence type="inferred from homology"/>
<dbReference type="InterPro" id="IPR014284">
    <property type="entry name" value="RNA_pol_sigma-70_dom"/>
</dbReference>
<keyword evidence="4" id="KW-0238">DNA-binding</keyword>
<evidence type="ECO:0000256" key="2">
    <source>
        <dbReference type="ARBA" id="ARBA00023015"/>
    </source>
</evidence>
<keyword evidence="9" id="KW-1185">Reference proteome</keyword>
<evidence type="ECO:0000259" key="6">
    <source>
        <dbReference type="Pfam" id="PF04542"/>
    </source>
</evidence>
<dbReference type="Gene3D" id="1.10.1740.10">
    <property type="match status" value="1"/>
</dbReference>
<evidence type="ECO:0000256" key="3">
    <source>
        <dbReference type="ARBA" id="ARBA00023082"/>
    </source>
</evidence>
<evidence type="ECO:0000313" key="9">
    <source>
        <dbReference type="Proteomes" id="UP000197065"/>
    </source>
</evidence>
<dbReference type="PANTHER" id="PTHR43133:SF8">
    <property type="entry name" value="RNA POLYMERASE SIGMA FACTOR HI_1459-RELATED"/>
    <property type="match status" value="1"/>
</dbReference>
<evidence type="ECO:0000259" key="7">
    <source>
        <dbReference type="Pfam" id="PF08281"/>
    </source>
</evidence>
<dbReference type="InterPro" id="IPR013324">
    <property type="entry name" value="RNA_pol_sigma_r3/r4-like"/>
</dbReference>
<evidence type="ECO:0000256" key="5">
    <source>
        <dbReference type="ARBA" id="ARBA00023163"/>
    </source>
</evidence>
<evidence type="ECO:0000256" key="1">
    <source>
        <dbReference type="ARBA" id="ARBA00010641"/>
    </source>
</evidence>
<gene>
    <name evidence="8" type="ORF">SAMN07250955_10127</name>
</gene>
<dbReference type="GO" id="GO:0016987">
    <property type="term" value="F:sigma factor activity"/>
    <property type="evidence" value="ECO:0007669"/>
    <property type="project" value="UniProtKB-KW"/>
</dbReference>
<dbReference type="InterPro" id="IPR039425">
    <property type="entry name" value="RNA_pol_sigma-70-like"/>
</dbReference>
<evidence type="ECO:0000256" key="4">
    <source>
        <dbReference type="ARBA" id="ARBA00023125"/>
    </source>
</evidence>
<dbReference type="SUPFAM" id="SSF88946">
    <property type="entry name" value="Sigma2 domain of RNA polymerase sigma factors"/>
    <property type="match status" value="1"/>
</dbReference>
<protein>
    <submittedName>
        <fullName evidence="8">RNA polymerase sigma-70 factor, ECF subfamily</fullName>
    </submittedName>
</protein>
<dbReference type="RefSeq" id="WP_088559377.1">
    <property type="nucleotide sequence ID" value="NZ_FYEH01000001.1"/>
</dbReference>
<dbReference type="CDD" id="cd06171">
    <property type="entry name" value="Sigma70_r4"/>
    <property type="match status" value="1"/>
</dbReference>
<dbReference type="InterPro" id="IPR013325">
    <property type="entry name" value="RNA_pol_sigma_r2"/>
</dbReference>
<dbReference type="NCBIfam" id="NF004113">
    <property type="entry name" value="PRK05602.1"/>
    <property type="match status" value="1"/>
</dbReference>
<dbReference type="OrthoDB" id="9780326at2"/>
<name>A0A212PVR1_9PROT</name>